<dbReference type="PROSITE" id="PS51257">
    <property type="entry name" value="PROKAR_LIPOPROTEIN"/>
    <property type="match status" value="1"/>
</dbReference>
<reference evidence="2" key="1">
    <citation type="submission" date="2016-09" db="EMBL/GenBank/DDBJ databases">
        <authorList>
            <person name="Kajsik M."/>
        </authorList>
    </citation>
    <scope>NUCLEOTIDE SEQUENCE [LARGE SCALE GENOMIC DNA]</scope>
</reference>
<protein>
    <recommendedName>
        <fullName evidence="3">Lipoprotein</fullName>
    </recommendedName>
</protein>
<dbReference type="EMBL" id="LT614807">
    <property type="protein sequence ID" value="SCN45731.1"/>
    <property type="molecule type" value="Genomic_DNA"/>
</dbReference>
<name>A0A1D3RKG3_9CAUD</name>
<dbReference type="RefSeq" id="YP_010091653.1">
    <property type="nucleotide sequence ID" value="NC_055726.1"/>
</dbReference>
<dbReference type="Proteomes" id="UP000279601">
    <property type="component" value="Segment"/>
</dbReference>
<keyword evidence="2" id="KW-1185">Reference proteome</keyword>
<dbReference type="GeneID" id="65109185"/>
<dbReference type="KEGG" id="vg:65109185"/>
<sequence>MKFLAVAAAMLLAGCAYQGDTVHASTVGQVKYVGGTGLVYARSTPQINQSSVRAGEEYLARQQANDPIARDQARVMKNQREFDATYEKQVTARKCQAIVEFHGAGLYQTMYNNPTSKNINAFENFRASGQYEAFKRCMKKNYEEAK</sequence>
<organism evidence="1 2">
    <name type="scientific">Cronobacter phage Pet-CM3-4</name>
    <dbReference type="NCBI Taxonomy" id="1892569"/>
    <lineage>
        <taxon>Viruses</taxon>
        <taxon>Duplodnaviria</taxon>
        <taxon>Heunggongvirae</taxon>
        <taxon>Uroviricota</taxon>
        <taxon>Caudoviricetes</taxon>
        <taxon>Pantevenvirales</taxon>
        <taxon>Straboviridae</taxon>
        <taxon>Tevenvirinae</taxon>
        <taxon>Karamvirus</taxon>
        <taxon>Karamvirus petcm34</taxon>
    </lineage>
</organism>
<evidence type="ECO:0008006" key="3">
    <source>
        <dbReference type="Google" id="ProtNLM"/>
    </source>
</evidence>
<evidence type="ECO:0000313" key="1">
    <source>
        <dbReference type="EMBL" id="SCN45731.1"/>
    </source>
</evidence>
<proteinExistence type="predicted"/>
<evidence type="ECO:0000313" key="2">
    <source>
        <dbReference type="Proteomes" id="UP000279601"/>
    </source>
</evidence>
<accession>A0A1D3RKG3</accession>